<dbReference type="EMBL" id="LGRX02033160">
    <property type="protein sequence ID" value="KAK3242480.1"/>
    <property type="molecule type" value="Genomic_DNA"/>
</dbReference>
<organism evidence="1 2">
    <name type="scientific">Cymbomonas tetramitiformis</name>
    <dbReference type="NCBI Taxonomy" id="36881"/>
    <lineage>
        <taxon>Eukaryota</taxon>
        <taxon>Viridiplantae</taxon>
        <taxon>Chlorophyta</taxon>
        <taxon>Pyramimonadophyceae</taxon>
        <taxon>Pyramimonadales</taxon>
        <taxon>Pyramimonadaceae</taxon>
        <taxon>Cymbomonas</taxon>
    </lineage>
</organism>
<name>A0AAE0BVB9_9CHLO</name>
<reference evidence="1 2" key="1">
    <citation type="journal article" date="2015" name="Genome Biol. Evol.">
        <title>Comparative Genomics of a Bacterivorous Green Alga Reveals Evolutionary Causalities and Consequences of Phago-Mixotrophic Mode of Nutrition.</title>
        <authorList>
            <person name="Burns J.A."/>
            <person name="Paasch A."/>
            <person name="Narechania A."/>
            <person name="Kim E."/>
        </authorList>
    </citation>
    <scope>NUCLEOTIDE SEQUENCE [LARGE SCALE GENOMIC DNA]</scope>
    <source>
        <strain evidence="1 2">PLY_AMNH</strain>
    </source>
</reference>
<protein>
    <submittedName>
        <fullName evidence="1">Uncharacterized protein</fullName>
    </submittedName>
</protein>
<evidence type="ECO:0000313" key="2">
    <source>
        <dbReference type="Proteomes" id="UP001190700"/>
    </source>
</evidence>
<dbReference type="AlphaFoldDB" id="A0AAE0BVB9"/>
<evidence type="ECO:0000313" key="1">
    <source>
        <dbReference type="EMBL" id="KAK3242480.1"/>
    </source>
</evidence>
<sequence length="147" mass="16677">MDVEERLRNGVKVKASGKGFLTKKIANFYTALHSMVKTDNLALTQIRKCVPGGATVYSITSEFVTLIPMAVNTSWSLDENTVVRVRVFEKWRGPDLLPASISFGCTPRYSKFRSLRVWDTFTSHLCYPQKFAKILSYYPGIPDNFDL</sequence>
<comment type="caution">
    <text evidence="1">The sequence shown here is derived from an EMBL/GenBank/DDBJ whole genome shotgun (WGS) entry which is preliminary data.</text>
</comment>
<dbReference type="Proteomes" id="UP001190700">
    <property type="component" value="Unassembled WGS sequence"/>
</dbReference>
<accession>A0AAE0BVB9</accession>
<gene>
    <name evidence="1" type="ORF">CYMTET_47824</name>
</gene>
<keyword evidence="2" id="KW-1185">Reference proteome</keyword>
<proteinExistence type="predicted"/>